<dbReference type="EMBL" id="LLXL01000776">
    <property type="protein sequence ID" value="PKK69019.1"/>
    <property type="molecule type" value="Genomic_DNA"/>
</dbReference>
<accession>A0A2N1N599</accession>
<reference evidence="2 3" key="1">
    <citation type="submission" date="2016-04" db="EMBL/GenBank/DDBJ databases">
        <title>Genome analyses suggest a sexual origin of heterokaryosis in a supposedly ancient asexual fungus.</title>
        <authorList>
            <person name="Ropars J."/>
            <person name="Sedzielewska K."/>
            <person name="Noel J."/>
            <person name="Charron P."/>
            <person name="Farinelli L."/>
            <person name="Marton T."/>
            <person name="Kruger M."/>
            <person name="Pelin A."/>
            <person name="Brachmann A."/>
            <person name="Corradi N."/>
        </authorList>
    </citation>
    <scope>NUCLEOTIDE SEQUENCE [LARGE SCALE GENOMIC DNA]</scope>
    <source>
        <strain evidence="2 3">C2</strain>
    </source>
</reference>
<sequence>MSSDPSFEEVKEYNIEQLITYLRTKILNFEENDFAIFRNQRINSQTIVNMTPKEFSEPPFNFVYGKAKNFSNLIDELKSQSCPIDGRSPPKSDINQSSIRLPS</sequence>
<evidence type="ECO:0000313" key="2">
    <source>
        <dbReference type="EMBL" id="PKK69019.1"/>
    </source>
</evidence>
<protein>
    <submittedName>
        <fullName evidence="2">Uncharacterized protein</fullName>
    </submittedName>
</protein>
<organism evidence="2 3">
    <name type="scientific">Rhizophagus irregularis</name>
    <dbReference type="NCBI Taxonomy" id="588596"/>
    <lineage>
        <taxon>Eukaryota</taxon>
        <taxon>Fungi</taxon>
        <taxon>Fungi incertae sedis</taxon>
        <taxon>Mucoromycota</taxon>
        <taxon>Glomeromycotina</taxon>
        <taxon>Glomeromycetes</taxon>
        <taxon>Glomerales</taxon>
        <taxon>Glomeraceae</taxon>
        <taxon>Rhizophagus</taxon>
    </lineage>
</organism>
<evidence type="ECO:0000256" key="1">
    <source>
        <dbReference type="SAM" id="MobiDB-lite"/>
    </source>
</evidence>
<feature type="compositionally biased region" description="Polar residues" evidence="1">
    <location>
        <begin position="93"/>
        <end position="103"/>
    </location>
</feature>
<reference evidence="2 3" key="2">
    <citation type="submission" date="2017-10" db="EMBL/GenBank/DDBJ databases">
        <title>Extensive intraspecific genome diversity in a model arbuscular mycorrhizal fungus.</title>
        <authorList>
            <person name="Chen E.C.H."/>
            <person name="Morin E."/>
            <person name="Baudet D."/>
            <person name="Noel J."/>
            <person name="Ndikumana S."/>
            <person name="Charron P."/>
            <person name="St-Onge C."/>
            <person name="Giorgi J."/>
            <person name="Grigoriev I.V."/>
            <person name="Roux C."/>
            <person name="Martin F.M."/>
            <person name="Corradi N."/>
        </authorList>
    </citation>
    <scope>NUCLEOTIDE SEQUENCE [LARGE SCALE GENOMIC DNA]</scope>
    <source>
        <strain evidence="2 3">C2</strain>
    </source>
</reference>
<proteinExistence type="predicted"/>
<feature type="region of interest" description="Disordered" evidence="1">
    <location>
        <begin position="81"/>
        <end position="103"/>
    </location>
</feature>
<dbReference type="VEuPathDB" id="FungiDB:RhiirA1_394519"/>
<dbReference type="VEuPathDB" id="FungiDB:RhiirFUN_006565"/>
<evidence type="ECO:0000313" key="3">
    <source>
        <dbReference type="Proteomes" id="UP000233469"/>
    </source>
</evidence>
<dbReference type="AlphaFoldDB" id="A0A2N1N599"/>
<dbReference type="Gene3D" id="1.10.150.50">
    <property type="entry name" value="Transcription Factor, Ets-1"/>
    <property type="match status" value="1"/>
</dbReference>
<dbReference type="Proteomes" id="UP000233469">
    <property type="component" value="Unassembled WGS sequence"/>
</dbReference>
<name>A0A2N1N599_9GLOM</name>
<comment type="caution">
    <text evidence="2">The sequence shown here is derived from an EMBL/GenBank/DDBJ whole genome shotgun (WGS) entry which is preliminary data.</text>
</comment>
<dbReference type="InterPro" id="IPR013761">
    <property type="entry name" value="SAM/pointed_sf"/>
</dbReference>
<gene>
    <name evidence="2" type="ORF">RhiirC2_781538</name>
</gene>